<feature type="region of interest" description="Disordered" evidence="1">
    <location>
        <begin position="1"/>
        <end position="31"/>
    </location>
</feature>
<accession>A0A6A5GJ45</accession>
<reference evidence="2 3" key="1">
    <citation type="submission" date="2019-12" db="EMBL/GenBank/DDBJ databases">
        <title>Chromosome-level assembly of the Caenorhabditis remanei genome.</title>
        <authorList>
            <person name="Teterina A.A."/>
            <person name="Willis J.H."/>
            <person name="Phillips P.C."/>
        </authorList>
    </citation>
    <scope>NUCLEOTIDE SEQUENCE [LARGE SCALE GENOMIC DNA]</scope>
    <source>
        <strain evidence="2 3">PX506</strain>
        <tissue evidence="2">Whole organism</tissue>
    </source>
</reference>
<dbReference type="AlphaFoldDB" id="A0A6A5GJ45"/>
<dbReference type="EMBL" id="WUAV01000005">
    <property type="protein sequence ID" value="KAF1755250.1"/>
    <property type="molecule type" value="Genomic_DNA"/>
</dbReference>
<dbReference type="GeneID" id="78777343"/>
<sequence>MIHEIPSSQLDPSESSTIDVMVGSHEGGYGADGEGVHHLVATAVDELEETYPWTMLQYPFQLTPSSDTLSVDELSYNANPGPSEDWEEPSEEPEDVDAFLRFTGATVRASTGFLVST</sequence>
<organism evidence="2 3">
    <name type="scientific">Caenorhabditis remanei</name>
    <name type="common">Caenorhabditis vulgaris</name>
    <dbReference type="NCBI Taxonomy" id="31234"/>
    <lineage>
        <taxon>Eukaryota</taxon>
        <taxon>Metazoa</taxon>
        <taxon>Ecdysozoa</taxon>
        <taxon>Nematoda</taxon>
        <taxon>Chromadorea</taxon>
        <taxon>Rhabditida</taxon>
        <taxon>Rhabditina</taxon>
        <taxon>Rhabditomorpha</taxon>
        <taxon>Rhabditoidea</taxon>
        <taxon>Rhabditidae</taxon>
        <taxon>Peloderinae</taxon>
        <taxon>Caenorhabditis</taxon>
    </lineage>
</organism>
<comment type="caution">
    <text evidence="2">The sequence shown here is derived from an EMBL/GenBank/DDBJ whole genome shotgun (WGS) entry which is preliminary data.</text>
</comment>
<evidence type="ECO:0000313" key="2">
    <source>
        <dbReference type="EMBL" id="KAF1755250.1"/>
    </source>
</evidence>
<evidence type="ECO:0000256" key="1">
    <source>
        <dbReference type="SAM" id="MobiDB-lite"/>
    </source>
</evidence>
<proteinExistence type="predicted"/>
<evidence type="ECO:0000313" key="3">
    <source>
        <dbReference type="Proteomes" id="UP000483820"/>
    </source>
</evidence>
<feature type="compositionally biased region" description="Polar residues" evidence="1">
    <location>
        <begin position="1"/>
        <end position="18"/>
    </location>
</feature>
<dbReference type="Proteomes" id="UP000483820">
    <property type="component" value="Chromosome V"/>
</dbReference>
<dbReference type="RefSeq" id="XP_053583425.1">
    <property type="nucleotide sequence ID" value="XM_053734512.1"/>
</dbReference>
<gene>
    <name evidence="2" type="ORF">GCK72_021819</name>
</gene>
<name>A0A6A5GJ45_CAERE</name>
<dbReference type="KEGG" id="crq:GCK72_021819"/>
<dbReference type="CTD" id="78777343"/>
<protein>
    <submittedName>
        <fullName evidence="2">Uncharacterized protein</fullName>
    </submittedName>
</protein>